<comment type="caution">
    <text evidence="1">The sequence shown here is derived from an EMBL/GenBank/DDBJ whole genome shotgun (WGS) entry which is preliminary data.</text>
</comment>
<proteinExistence type="predicted"/>
<gene>
    <name evidence="1" type="ORF">JHL16_03815</name>
</gene>
<evidence type="ECO:0000313" key="2">
    <source>
        <dbReference type="Proteomes" id="UP000616151"/>
    </source>
</evidence>
<accession>A0ACC5QYJ3</accession>
<protein>
    <submittedName>
        <fullName evidence="1">Uncharacterized protein</fullName>
    </submittedName>
</protein>
<name>A0ACC5QYJ3_9HYPH</name>
<dbReference type="EMBL" id="JAENHL010000004">
    <property type="protein sequence ID" value="MBK1865466.1"/>
    <property type="molecule type" value="Genomic_DNA"/>
</dbReference>
<keyword evidence="2" id="KW-1185">Reference proteome</keyword>
<dbReference type="Proteomes" id="UP000616151">
    <property type="component" value="Unassembled WGS sequence"/>
</dbReference>
<reference evidence="1" key="1">
    <citation type="submission" date="2021-01" db="EMBL/GenBank/DDBJ databases">
        <authorList>
            <person name="Sun Q."/>
        </authorList>
    </citation>
    <scope>NUCLEOTIDE SEQUENCE</scope>
    <source>
        <strain evidence="1">YIM B02566</strain>
    </source>
</reference>
<organism evidence="1 2">
    <name type="scientific">Taklimakanibacter albus</name>
    <dbReference type="NCBI Taxonomy" id="2800327"/>
    <lineage>
        <taxon>Bacteria</taxon>
        <taxon>Pseudomonadati</taxon>
        <taxon>Pseudomonadota</taxon>
        <taxon>Alphaproteobacteria</taxon>
        <taxon>Hyphomicrobiales</taxon>
        <taxon>Aestuariivirgaceae</taxon>
        <taxon>Taklimakanibacter</taxon>
    </lineage>
</organism>
<evidence type="ECO:0000313" key="1">
    <source>
        <dbReference type="EMBL" id="MBK1865466.1"/>
    </source>
</evidence>
<sequence length="116" mass="13136">MLRAFNACLVVAVLCSAYVLYSLEHSIRGIERQISRSNSAIANEKETIGLLNAEWSSLIRPERLQRLSEQYLKLKRISPEQFVKLNELAARIPDEPPVKLEEQGKDAIGDILKAME</sequence>